<keyword evidence="4" id="KW-1185">Reference proteome</keyword>
<name>A0A947GF04_9HYPH</name>
<protein>
    <submittedName>
        <fullName evidence="3">Acyltransferase</fullName>
    </submittedName>
</protein>
<evidence type="ECO:0000313" key="4">
    <source>
        <dbReference type="Proteomes" id="UP000766595"/>
    </source>
</evidence>
<feature type="transmembrane region" description="Helical" evidence="1">
    <location>
        <begin position="246"/>
        <end position="264"/>
    </location>
</feature>
<organism evidence="3 4">
    <name type="scientific">Prosthecodimorpha staleyi</name>
    <dbReference type="NCBI Taxonomy" id="2840188"/>
    <lineage>
        <taxon>Bacteria</taxon>
        <taxon>Pseudomonadati</taxon>
        <taxon>Pseudomonadota</taxon>
        <taxon>Alphaproteobacteria</taxon>
        <taxon>Hyphomicrobiales</taxon>
        <taxon>Ancalomicrobiaceae</taxon>
        <taxon>Prosthecodimorpha</taxon>
    </lineage>
</organism>
<reference evidence="3 4" key="1">
    <citation type="submission" date="2021-06" db="EMBL/GenBank/DDBJ databases">
        <authorList>
            <person name="Grouzdev D.S."/>
            <person name="Koziaeva V."/>
        </authorList>
    </citation>
    <scope>NUCLEOTIDE SEQUENCE [LARGE SCALE GENOMIC DNA]</scope>
    <source>
        <strain evidence="3 4">22</strain>
    </source>
</reference>
<gene>
    <name evidence="3" type="ORF">KL771_24235</name>
</gene>
<dbReference type="PANTHER" id="PTHR23028">
    <property type="entry name" value="ACETYLTRANSFERASE"/>
    <property type="match status" value="1"/>
</dbReference>
<dbReference type="AlphaFoldDB" id="A0A947GF04"/>
<feature type="transmembrane region" description="Helical" evidence="1">
    <location>
        <begin position="83"/>
        <end position="105"/>
    </location>
</feature>
<feature type="transmembrane region" description="Helical" evidence="1">
    <location>
        <begin position="12"/>
        <end position="28"/>
    </location>
</feature>
<keyword evidence="1" id="KW-1133">Transmembrane helix</keyword>
<evidence type="ECO:0000313" key="3">
    <source>
        <dbReference type="EMBL" id="MBT9292592.1"/>
    </source>
</evidence>
<keyword evidence="1" id="KW-0812">Transmembrane</keyword>
<dbReference type="GO" id="GO:0016020">
    <property type="term" value="C:membrane"/>
    <property type="evidence" value="ECO:0007669"/>
    <property type="project" value="TreeGrafter"/>
</dbReference>
<keyword evidence="3" id="KW-0012">Acyltransferase</keyword>
<feature type="transmembrane region" description="Helical" evidence="1">
    <location>
        <begin position="48"/>
        <end position="71"/>
    </location>
</feature>
<sequence length="354" mass="37697">MAFPARLPGLDLLRIAAVLAVIAFHWLFRGPVLGVSGPARFPALEQIAVYGYFGVDLFFTLSGFVIAWSAEARDAIGFARARLLRLWPAFAVSASLTAVVLAWAADPGLPVTAAQWLANLTFLPHLFGQRFVDSAYWSIVVELVFYGWVFLALATGLWRRRPALLGWGWLALSAVNLKLGSVAYDRLVLASFAGEFLAGILLFRLWSSGPSAGRLAMLAAAMAVQVAHGMVNAADLTSQYGVVPDPRVVALLHLAIFALVALAVPLRTGATAARLFRTAGLMTYPAYLLHQNIGTVALARLAAAGIEPGIALSMTGAALLAASWLIATRVEPVGRRLLAALVDPLVARLPGRPP</sequence>
<comment type="caution">
    <text evidence="3">The sequence shown here is derived from an EMBL/GenBank/DDBJ whole genome shotgun (WGS) entry which is preliminary data.</text>
</comment>
<dbReference type="InterPro" id="IPR002656">
    <property type="entry name" value="Acyl_transf_3_dom"/>
</dbReference>
<keyword evidence="3" id="KW-0808">Transferase</keyword>
<feature type="domain" description="Acyltransferase 3" evidence="2">
    <location>
        <begin position="8"/>
        <end position="326"/>
    </location>
</feature>
<proteinExistence type="predicted"/>
<accession>A0A947GF04</accession>
<feature type="transmembrane region" description="Helical" evidence="1">
    <location>
        <begin position="135"/>
        <end position="157"/>
    </location>
</feature>
<dbReference type="Pfam" id="PF01757">
    <property type="entry name" value="Acyl_transf_3"/>
    <property type="match status" value="1"/>
</dbReference>
<feature type="transmembrane region" description="Helical" evidence="1">
    <location>
        <begin position="187"/>
        <end position="206"/>
    </location>
</feature>
<dbReference type="GO" id="GO:0016747">
    <property type="term" value="F:acyltransferase activity, transferring groups other than amino-acyl groups"/>
    <property type="evidence" value="ECO:0007669"/>
    <property type="project" value="InterPro"/>
</dbReference>
<dbReference type="GO" id="GO:0000271">
    <property type="term" value="P:polysaccharide biosynthetic process"/>
    <property type="evidence" value="ECO:0007669"/>
    <property type="project" value="TreeGrafter"/>
</dbReference>
<dbReference type="InterPro" id="IPR050879">
    <property type="entry name" value="Acyltransferase_3"/>
</dbReference>
<evidence type="ECO:0000256" key="1">
    <source>
        <dbReference type="SAM" id="Phobius"/>
    </source>
</evidence>
<dbReference type="PANTHER" id="PTHR23028:SF53">
    <property type="entry name" value="ACYL_TRANSF_3 DOMAIN-CONTAINING PROTEIN"/>
    <property type="match status" value="1"/>
</dbReference>
<dbReference type="RefSeq" id="WP_261971096.1">
    <property type="nucleotide sequence ID" value="NZ_JAHHZF010000014.1"/>
</dbReference>
<dbReference type="EMBL" id="JAHHZF010000014">
    <property type="protein sequence ID" value="MBT9292592.1"/>
    <property type="molecule type" value="Genomic_DNA"/>
</dbReference>
<feature type="transmembrane region" description="Helical" evidence="1">
    <location>
        <begin position="164"/>
        <end position="181"/>
    </location>
</feature>
<keyword evidence="1" id="KW-0472">Membrane</keyword>
<dbReference type="Proteomes" id="UP000766595">
    <property type="component" value="Unassembled WGS sequence"/>
</dbReference>
<evidence type="ECO:0000259" key="2">
    <source>
        <dbReference type="Pfam" id="PF01757"/>
    </source>
</evidence>
<feature type="transmembrane region" description="Helical" evidence="1">
    <location>
        <begin position="215"/>
        <end position="234"/>
    </location>
</feature>